<dbReference type="RefSeq" id="WP_169765218.1">
    <property type="nucleotide sequence ID" value="NZ_CAMYEK010000019.1"/>
</dbReference>
<accession>A0A7Y0UFL3</accession>
<feature type="region of interest" description="Disordered" evidence="1">
    <location>
        <begin position="1"/>
        <end position="31"/>
    </location>
</feature>
<comment type="caution">
    <text evidence="2">The sequence shown here is derived from an EMBL/GenBank/DDBJ whole genome shotgun (WGS) entry which is preliminary data.</text>
</comment>
<name>A0A7Y0UFL3_9ACTO</name>
<feature type="compositionally biased region" description="Low complexity" evidence="1">
    <location>
        <begin position="14"/>
        <end position="24"/>
    </location>
</feature>
<evidence type="ECO:0000256" key="1">
    <source>
        <dbReference type="SAM" id="MobiDB-lite"/>
    </source>
</evidence>
<dbReference type="GO" id="GO:0004386">
    <property type="term" value="F:helicase activity"/>
    <property type="evidence" value="ECO:0007669"/>
    <property type="project" value="UniProtKB-KW"/>
</dbReference>
<reference evidence="2 3" key="1">
    <citation type="submission" date="2020-04" db="EMBL/GenBank/DDBJ databases">
        <title>Antimicrobial susceptibility and clonality of vaginal-derived multi-drug resistant Mobiluncus isolates in China.</title>
        <authorList>
            <person name="Zhang X."/>
        </authorList>
    </citation>
    <scope>NUCLEOTIDE SEQUENCE [LARGE SCALE GENOMIC DNA]</scope>
    <source>
        <strain evidence="2 3">19</strain>
    </source>
</reference>
<keyword evidence="2" id="KW-0067">ATP-binding</keyword>
<evidence type="ECO:0000313" key="3">
    <source>
        <dbReference type="Proteomes" id="UP000553981"/>
    </source>
</evidence>
<evidence type="ECO:0000313" key="2">
    <source>
        <dbReference type="EMBL" id="NMW86438.1"/>
    </source>
</evidence>
<dbReference type="Proteomes" id="UP000553981">
    <property type="component" value="Unassembled WGS sequence"/>
</dbReference>
<organism evidence="2 3">
    <name type="scientific">Mobiluncus curtisii</name>
    <dbReference type="NCBI Taxonomy" id="2051"/>
    <lineage>
        <taxon>Bacteria</taxon>
        <taxon>Bacillati</taxon>
        <taxon>Actinomycetota</taxon>
        <taxon>Actinomycetes</taxon>
        <taxon>Actinomycetales</taxon>
        <taxon>Actinomycetaceae</taxon>
        <taxon>Mobiluncus</taxon>
    </lineage>
</organism>
<keyword evidence="2" id="KW-0347">Helicase</keyword>
<protein>
    <submittedName>
        <fullName evidence="2">DNA helicase</fullName>
    </submittedName>
</protein>
<dbReference type="EMBL" id="JABCUI010000001">
    <property type="protein sequence ID" value="NMW86438.1"/>
    <property type="molecule type" value="Genomic_DNA"/>
</dbReference>
<proteinExistence type="predicted"/>
<keyword evidence="2" id="KW-0547">Nucleotide-binding</keyword>
<sequence>MEEDLEQPVQNPGESAANSEPASSARDDAATEVLQSVAVDSVQERLTRWAEEASASPGAQGLRDLDTLQNLLDLTGAHPAGIAQLYGGRLTKLSSLLRDNAVLGAARAVMRKLDAEKKSSVARSGLYPTNLVIGVANWTQLPPFKESERGTRPELSHFKLEKFNLPVLMRPLELEAIDGDYTLKMGGSVVINPVLVKAFRDRHIDCNPEAIIAASLEDGRLNVTPALEAIRRAGQDFIPGFDLKENLLVANLGVSSAVLSSDWDAILPMAGKNPLVRAFAGDKSAAAELLEPLPETSPADRDPDLERGIGDLDVSQARVVELIASGRSIFVDVPPGAPGASTVQAILADCGASGKHVCYVPGGRRIGRVTVDGMQKTGLGSFVLDLTGASEWLSGLRDQLLNEDTAYPQPPVPVTELGDAHERLRQTRDKLSAYTQRLHVVREPWGVSAYAALQALADLTSAQPGPRTKVKLELADDEHSSKEGRERARELLTRAQDAGLLEPELQESPWKGVVLSTESDAQDAIEKIHALADGRLETLHQELERVSEETGLVLPSTLNAWKEQLGMLEGVARSLDIFQPEIFAHSAADMVIATASRKWRQERSLPMKGKDKRTLIKQAKDALRPGVAPQDLHAELVRVQSFRDLWRRHALPGAWPRIPQEFEAVRELSAQVFAEVAALAPILSQVTSPEGTKPEEVPLSDLLNLVKSLDKTTDQALRLPRQVQLLKELKESGLGPLLDDLRARRVPADLALAELDLAWWSAILLKILQSDSVLAGIDGAAMHELADTLRSLDLAQIESLPYPVSRAMHELANQARQAQASTAEVLQSVLECGDTAALSDFQSFAPLIRQLRPVWALSPYLLAQIYGSSTIEVLVLDHLDFMSLSQVIPLIARAKQLVVLGDSRRGWTGFTQLAAKVLPVVSLRCDLGELSEQVALFLASHGYGAAVAPVPSPRPASLVKLHVISDSESHLARDGSPVISRGEISRVVELILDHALNRASQSLAVVCLNPRGVTRIRSALNDALVKVPQAQDFFHKGSGREPFVIVDSAAATGLRRDVVIMSLGMSKTPHGRVQLNFGPVSGPSGVAHVVGCLEVVRQRLEIVSAFRANEVDVSKISEPGARMLVDLLDSADNPEGMERALTTPESFESEPDRLLVDLAERLWRAGLTVVPRFGFKDGIQIPLAIGSAELPSELLVAVLTDDDTYVREPSLRRRERLWPARLEAAGWKVITCYTMEVFANPAAQAAKVRHAVETALASRKDALSVPLIAAPQIEVPEESSRPKTVLNSTESPAAESVAPRNSEETPAEDNANTNPEDRESEEKNPAAPNLRVVGAARGPRPPVAKGLPLAAYGDDQLDELLEWIQSDGVERSEDQQVNELRETLELSRRGAQVDAVLRHVVRRRNAAL</sequence>
<feature type="compositionally biased region" description="Basic and acidic residues" evidence="1">
    <location>
        <begin position="1315"/>
        <end position="1324"/>
    </location>
</feature>
<keyword evidence="2" id="KW-0378">Hydrolase</keyword>
<feature type="region of interest" description="Disordered" evidence="1">
    <location>
        <begin position="1276"/>
        <end position="1339"/>
    </location>
</feature>
<gene>
    <name evidence="2" type="ORF">HHJ67_01510</name>
</gene>